<accession>A0A3E0U5I4</accession>
<dbReference type="RefSeq" id="WP_116017211.1">
    <property type="nucleotide sequence ID" value="NZ_QUOT01000001.1"/>
</dbReference>
<name>A0A3E0U5I4_9GAMM</name>
<organism evidence="2 3">
    <name type="scientific">Thalassotalea euphylliae</name>
    <dbReference type="NCBI Taxonomy" id="1655234"/>
    <lineage>
        <taxon>Bacteria</taxon>
        <taxon>Pseudomonadati</taxon>
        <taxon>Pseudomonadota</taxon>
        <taxon>Gammaproteobacteria</taxon>
        <taxon>Alteromonadales</taxon>
        <taxon>Colwelliaceae</taxon>
        <taxon>Thalassotalea</taxon>
    </lineage>
</organism>
<comment type="caution">
    <text evidence="2">The sequence shown here is derived from an EMBL/GenBank/DDBJ whole genome shotgun (WGS) entry which is preliminary data.</text>
</comment>
<evidence type="ECO:0000313" key="3">
    <source>
        <dbReference type="Proteomes" id="UP000256899"/>
    </source>
</evidence>
<dbReference type="EMBL" id="QUOT01000001">
    <property type="protein sequence ID" value="REL31974.1"/>
    <property type="molecule type" value="Genomic_DNA"/>
</dbReference>
<dbReference type="Proteomes" id="UP000256899">
    <property type="component" value="Unassembled WGS sequence"/>
</dbReference>
<feature type="compositionally biased region" description="Low complexity" evidence="1">
    <location>
        <begin position="70"/>
        <end position="97"/>
    </location>
</feature>
<evidence type="ECO:0000313" key="2">
    <source>
        <dbReference type="EMBL" id="REL31974.1"/>
    </source>
</evidence>
<dbReference type="AlphaFoldDB" id="A0A3E0U5I4"/>
<reference evidence="3" key="1">
    <citation type="submission" date="2018-08" db="EMBL/GenBank/DDBJ databases">
        <title>Thalassotalea euphylliae genome.</title>
        <authorList>
            <person name="Summers S."/>
            <person name="Rice S.A."/>
            <person name="Freckelton M.L."/>
            <person name="Nedved B.T."/>
            <person name="Hadfield M.G."/>
        </authorList>
    </citation>
    <scope>NUCLEOTIDE SEQUENCE [LARGE SCALE GENOMIC DNA]</scope>
    <source>
        <strain evidence="3">H3</strain>
    </source>
</reference>
<evidence type="ECO:0000256" key="1">
    <source>
        <dbReference type="SAM" id="MobiDB-lite"/>
    </source>
</evidence>
<keyword evidence="3" id="KW-1185">Reference proteome</keyword>
<gene>
    <name evidence="2" type="ORF">DXX94_15320</name>
</gene>
<protein>
    <submittedName>
        <fullName evidence="2">Uncharacterized protein</fullName>
    </submittedName>
</protein>
<proteinExistence type="predicted"/>
<sequence>MNTQNNLAKPNQTIKPNQAFMTNQAFFPNQLGKLVLAALFSAALMACGGGESGESTNSPVPATTPPAPATPSDNNTSSDASNEQTEAEAANEAADTTAELVSTPDFDFSGSFELDVTIAAAPAGSTQYYVNICSDFEQIEAKEGAPASWQVNYDSCLLRTFITGQAQVFTLSLSESQSELIAQVWPMENGAIPTDLFWQKQSQNNEWLITL</sequence>
<feature type="region of interest" description="Disordered" evidence="1">
    <location>
        <begin position="50"/>
        <end position="97"/>
    </location>
</feature>